<keyword evidence="3" id="KW-1185">Reference proteome</keyword>
<reference evidence="3" key="1">
    <citation type="journal article" date="2019" name="Int. J. Syst. Evol. Microbiol.">
        <title>The Global Catalogue of Microorganisms (GCM) 10K type strain sequencing project: providing services to taxonomists for standard genome sequencing and annotation.</title>
        <authorList>
            <consortium name="The Broad Institute Genomics Platform"/>
            <consortium name="The Broad Institute Genome Sequencing Center for Infectious Disease"/>
            <person name="Wu L."/>
            <person name="Ma J."/>
        </authorList>
    </citation>
    <scope>NUCLEOTIDE SEQUENCE [LARGE SCALE GENOMIC DNA]</scope>
    <source>
        <strain evidence="3">CCUG 71848</strain>
    </source>
</reference>
<dbReference type="Proteomes" id="UP001597156">
    <property type="component" value="Unassembled WGS sequence"/>
</dbReference>
<feature type="transmembrane region" description="Helical" evidence="1">
    <location>
        <begin position="97"/>
        <end position="118"/>
    </location>
</feature>
<comment type="caution">
    <text evidence="2">The sequence shown here is derived from an EMBL/GenBank/DDBJ whole genome shotgun (WGS) entry which is preliminary data.</text>
</comment>
<dbReference type="Pfam" id="PF12730">
    <property type="entry name" value="ABC2_membrane_4"/>
    <property type="match status" value="1"/>
</dbReference>
<sequence>MLNLINEEIYKLLHKRSTLYTPIFLALAMLAVGMMVRNVSASDAQFYITATFAGTEWATTVIIIVSSTIISMEYEYGTIKHLVIQDKEKIRIFVSKFVTVLIYDAYLHGLVFVLTFPVKWLTYGSKYPFFSLYIYHQTILVNLFDECVLDFFGSIIIVGLIFLLACATKTSAVAVASGLTVVFIGQTVSSMLIRNAASNFPLIRWNPFNMLNMSNEWSYPGTYSTTLLTLKQLILGNVGYSIVFLVLAFWAFEHKRI</sequence>
<proteinExistence type="predicted"/>
<name>A0ABW3PLE3_9LACO</name>
<keyword evidence="1" id="KW-0472">Membrane</keyword>
<evidence type="ECO:0000256" key="1">
    <source>
        <dbReference type="SAM" id="Phobius"/>
    </source>
</evidence>
<feature type="transmembrane region" description="Helical" evidence="1">
    <location>
        <begin position="57"/>
        <end position="76"/>
    </location>
</feature>
<dbReference type="PANTHER" id="PTHR37305">
    <property type="entry name" value="INTEGRAL MEMBRANE PROTEIN-RELATED"/>
    <property type="match status" value="1"/>
</dbReference>
<feature type="transmembrane region" description="Helical" evidence="1">
    <location>
        <begin position="233"/>
        <end position="252"/>
    </location>
</feature>
<accession>A0ABW3PLE3</accession>
<evidence type="ECO:0000313" key="2">
    <source>
        <dbReference type="EMBL" id="MFD1125090.1"/>
    </source>
</evidence>
<feature type="transmembrane region" description="Helical" evidence="1">
    <location>
        <begin position="19"/>
        <end position="37"/>
    </location>
</feature>
<feature type="transmembrane region" description="Helical" evidence="1">
    <location>
        <begin position="172"/>
        <end position="193"/>
    </location>
</feature>
<feature type="transmembrane region" description="Helical" evidence="1">
    <location>
        <begin position="138"/>
        <end position="165"/>
    </location>
</feature>
<organism evidence="2 3">
    <name type="scientific">Lentilactobacillus raoultii</name>
    <dbReference type="NCBI Taxonomy" id="1987503"/>
    <lineage>
        <taxon>Bacteria</taxon>
        <taxon>Bacillati</taxon>
        <taxon>Bacillota</taxon>
        <taxon>Bacilli</taxon>
        <taxon>Lactobacillales</taxon>
        <taxon>Lactobacillaceae</taxon>
        <taxon>Lentilactobacillus</taxon>
    </lineage>
</organism>
<dbReference type="RefSeq" id="WP_121978018.1">
    <property type="nucleotide sequence ID" value="NZ_JBHTLH010000019.1"/>
</dbReference>
<protein>
    <submittedName>
        <fullName evidence="2">ABC transporter permease</fullName>
    </submittedName>
</protein>
<dbReference type="EMBL" id="JBHTLH010000019">
    <property type="protein sequence ID" value="MFD1125090.1"/>
    <property type="molecule type" value="Genomic_DNA"/>
</dbReference>
<keyword evidence="1" id="KW-0812">Transmembrane</keyword>
<evidence type="ECO:0000313" key="3">
    <source>
        <dbReference type="Proteomes" id="UP001597156"/>
    </source>
</evidence>
<keyword evidence="1" id="KW-1133">Transmembrane helix</keyword>
<gene>
    <name evidence="2" type="ORF">ACFQ22_06955</name>
</gene>
<dbReference type="PANTHER" id="PTHR37305:SF1">
    <property type="entry name" value="MEMBRANE PROTEIN"/>
    <property type="match status" value="1"/>
</dbReference>